<accession>A0ABX1Z029</accession>
<gene>
    <name evidence="2" type="ORF">GC102_13305</name>
</gene>
<sequence length="1152" mass="134145">MANIFRGSWNEETRIVDVMEMLTKSQASKYLGLTVNTLSYFITQGKLNAVKHGSGKTCRVFISKRDLDNFRENNKLLMEYYLLGAPEGYLSGKMIAKRLNIPDFLAKDWIKQGRFKDVTKLTGLPVGELRVVPLSSVIEYENKMKEIECSYIRVEETLQLLKINAGTLQRWIKEHKITGILKCYGSLYLPLNEINRLLQELEKEKEMVTLPQTVKLLGLPSKIISKISKNYRVSSIRGQSYLLSKANLEKMKQDYEGLINIHTDETSENFFNTKMLAERFKVPSMEIVRWINQGRFKNTYKKSGPYNKFNSFIIPKESVHEFEEFIISLKVNYIDVENAVRVFNVTTSTINNWIANKKFDGVIRWLNKSYIPIKSIEKLKEEMASQKDLFSLTKMCQEFRISLKRIKSLVQKGEIQYKVFNDKKLLDREELANALKNHSPKRGNSKSAFIWDNAERHYRMPDGYVTISSFSRTANISRSMIEKLIQSGKIVNTKLYIIKGKRYILIRTEEVESYLNKRNLNGKMFTSGEAATYLNIRQYTTVSAMVKNGYFPNAINENRKYLIPQVDLDEYIRLKALNLLPKRKSNNLQTYDENIQAKVLSKQEMISELLTKIVDISTPVHLSRTKEMYIKFSRFRIASLKGRPNFIINECNRIFKAYQTIIVNLSQNCFELSDEEVKSLLQNDSLGVSHRTLVNWFFHFSFREMGIKREKQFIIVPKIKKSTDKEMYTPEIYLEYVDYVKKVSIHTSEAIKSQHYSNMWLFTMMHLMDAWRPSDIVNELPDISTDELEVKQMDWFLTNVLSIEQAQQVINQVYIKTRHSSASKTKALLTFLVPLDMVLAAGTAFLINEIHRSRNQNSFLLQTLINQNSSAKTPTYQHLTFFKYNEKLKDFKSIVMIRSTMTYLFNSIVEEAPDPELALSYTMATRSHEKESTTSIYVQSTNRDGSINRVSLNLFNRGQFGWLFNFMIQLIFSNLDISPSSLEERSKLISGIRKDLSPRQLEDWAGFISKNNQSRETLISKLSSLSKSEVKDLFGEILRGERPSKDSQGQCFTFPNCEKTHIRSCYNCENFIPQVYLLIQLKYEIFRLVNSLKESKHQAIIIRDSEFLKKILTLLNEAVLSYGETYIHSFIDLIDIRKRVLEIKDKLFLDKN</sequence>
<organism evidence="2 3">
    <name type="scientific">Paenibacillus germinis</name>
    <dbReference type="NCBI Taxonomy" id="2654979"/>
    <lineage>
        <taxon>Bacteria</taxon>
        <taxon>Bacillati</taxon>
        <taxon>Bacillota</taxon>
        <taxon>Bacilli</taxon>
        <taxon>Bacillales</taxon>
        <taxon>Paenibacillaceae</taxon>
        <taxon>Paenibacillus</taxon>
    </lineage>
</organism>
<dbReference type="EMBL" id="WHOC01000070">
    <property type="protein sequence ID" value="NOU86745.1"/>
    <property type="molecule type" value="Genomic_DNA"/>
</dbReference>
<name>A0ABX1Z029_9BACL</name>
<evidence type="ECO:0000313" key="2">
    <source>
        <dbReference type="EMBL" id="NOU86745.1"/>
    </source>
</evidence>
<feature type="domain" description="Helix-turn-helix" evidence="1">
    <location>
        <begin position="524"/>
        <end position="573"/>
    </location>
</feature>
<dbReference type="Proteomes" id="UP000658690">
    <property type="component" value="Unassembled WGS sequence"/>
</dbReference>
<protein>
    <submittedName>
        <fullName evidence="2">Helix-turn-helix domain-containing protein</fullName>
    </submittedName>
</protein>
<dbReference type="Pfam" id="PF12728">
    <property type="entry name" value="HTH_17"/>
    <property type="match status" value="1"/>
</dbReference>
<dbReference type="InterPro" id="IPR041657">
    <property type="entry name" value="HTH_17"/>
</dbReference>
<proteinExistence type="predicted"/>
<evidence type="ECO:0000259" key="1">
    <source>
        <dbReference type="Pfam" id="PF12728"/>
    </source>
</evidence>
<comment type="caution">
    <text evidence="2">The sequence shown here is derived from an EMBL/GenBank/DDBJ whole genome shotgun (WGS) entry which is preliminary data.</text>
</comment>
<reference evidence="2 3" key="1">
    <citation type="submission" date="2019-10" db="EMBL/GenBank/DDBJ databases">
        <title>Description of Paenibacillus choica sp. nov.</title>
        <authorList>
            <person name="Carlier A."/>
            <person name="Qi S."/>
        </authorList>
    </citation>
    <scope>NUCLEOTIDE SEQUENCE [LARGE SCALE GENOMIC DNA]</scope>
    <source>
        <strain evidence="2 3">LMG 31460</strain>
    </source>
</reference>
<evidence type="ECO:0000313" key="3">
    <source>
        <dbReference type="Proteomes" id="UP000658690"/>
    </source>
</evidence>
<keyword evidence="3" id="KW-1185">Reference proteome</keyword>